<sequence length="106" mass="11271">MCPGPPRLPELPLCLLLLPLLVVSAVPNSAVLYQGPKKNITVGYLTAIKGELKDRQGLTVSGAITLALEEVSVPPYPLPLLRGQMRVLVDLSLTLASSTNPVICDK</sequence>
<dbReference type="EMBL" id="OB794015">
    <property type="protein sequence ID" value="CAD7429251.1"/>
    <property type="molecule type" value="Genomic_DNA"/>
</dbReference>
<keyword evidence="1" id="KW-0732">Signal</keyword>
<evidence type="ECO:0000256" key="1">
    <source>
        <dbReference type="SAM" id="SignalP"/>
    </source>
</evidence>
<name>A0A7R9HP15_9NEOP</name>
<gene>
    <name evidence="2" type="ORF">TMSB3V08_LOCUS6031</name>
</gene>
<feature type="signal peptide" evidence="1">
    <location>
        <begin position="1"/>
        <end position="25"/>
    </location>
</feature>
<protein>
    <submittedName>
        <fullName evidence="2">Uncharacterized protein</fullName>
    </submittedName>
</protein>
<feature type="chain" id="PRO_5031360113" evidence="1">
    <location>
        <begin position="26"/>
        <end position="106"/>
    </location>
</feature>
<organism evidence="2">
    <name type="scientific">Timema monikensis</name>
    <dbReference type="NCBI Taxonomy" id="170555"/>
    <lineage>
        <taxon>Eukaryota</taxon>
        <taxon>Metazoa</taxon>
        <taxon>Ecdysozoa</taxon>
        <taxon>Arthropoda</taxon>
        <taxon>Hexapoda</taxon>
        <taxon>Insecta</taxon>
        <taxon>Pterygota</taxon>
        <taxon>Neoptera</taxon>
        <taxon>Polyneoptera</taxon>
        <taxon>Phasmatodea</taxon>
        <taxon>Timematodea</taxon>
        <taxon>Timematoidea</taxon>
        <taxon>Timematidae</taxon>
        <taxon>Timema</taxon>
    </lineage>
</organism>
<dbReference type="AlphaFoldDB" id="A0A7R9HP15"/>
<proteinExistence type="predicted"/>
<evidence type="ECO:0000313" key="2">
    <source>
        <dbReference type="EMBL" id="CAD7429251.1"/>
    </source>
</evidence>
<accession>A0A7R9HP15</accession>
<reference evidence="2" key="1">
    <citation type="submission" date="2020-11" db="EMBL/GenBank/DDBJ databases">
        <authorList>
            <person name="Tran Van P."/>
        </authorList>
    </citation>
    <scope>NUCLEOTIDE SEQUENCE</scope>
</reference>